<dbReference type="InterPro" id="IPR036631">
    <property type="entry name" value="MGMT_N_sf"/>
</dbReference>
<evidence type="ECO:0000256" key="5">
    <source>
        <dbReference type="ARBA" id="ARBA00022679"/>
    </source>
</evidence>
<dbReference type="Pfam" id="PF01035">
    <property type="entry name" value="DNA_binding_1"/>
    <property type="match status" value="1"/>
</dbReference>
<dbReference type="SUPFAM" id="SSF46767">
    <property type="entry name" value="Methylated DNA-protein cysteine methyltransferase, C-terminal domain"/>
    <property type="match status" value="1"/>
</dbReference>
<dbReference type="InterPro" id="IPR014048">
    <property type="entry name" value="MethylDNA_cys_MeTrfase_DNA-bd"/>
</dbReference>
<dbReference type="FunFam" id="1.10.10.10:FF:000214">
    <property type="entry name" value="Methylated-DNA--protein-cysteine methyltransferase"/>
    <property type="match status" value="1"/>
</dbReference>
<evidence type="ECO:0000256" key="6">
    <source>
        <dbReference type="ARBA" id="ARBA00022763"/>
    </source>
</evidence>
<comment type="catalytic activity">
    <reaction evidence="1">
        <text>a 4-O-methyl-thymidine in DNA + L-cysteinyl-[protein] = a thymidine in DNA + S-methyl-L-cysteinyl-[protein]</text>
        <dbReference type="Rhea" id="RHEA:53428"/>
        <dbReference type="Rhea" id="RHEA-COMP:10131"/>
        <dbReference type="Rhea" id="RHEA-COMP:10132"/>
        <dbReference type="Rhea" id="RHEA-COMP:13555"/>
        <dbReference type="Rhea" id="RHEA-COMP:13556"/>
        <dbReference type="ChEBI" id="CHEBI:29950"/>
        <dbReference type="ChEBI" id="CHEBI:82612"/>
        <dbReference type="ChEBI" id="CHEBI:137386"/>
        <dbReference type="ChEBI" id="CHEBI:137387"/>
        <dbReference type="EC" id="2.1.1.63"/>
    </reaction>
</comment>
<dbReference type="Gene3D" id="1.10.10.10">
    <property type="entry name" value="Winged helix-like DNA-binding domain superfamily/Winged helix DNA-binding domain"/>
    <property type="match status" value="1"/>
</dbReference>
<comment type="similarity">
    <text evidence="2">Belongs to the MGMT family.</text>
</comment>
<protein>
    <recommendedName>
        <fullName evidence="3">methylated-DNA--[protein]-cysteine S-methyltransferase</fullName>
        <ecNumber evidence="3">2.1.1.63</ecNumber>
    </recommendedName>
</protein>
<name>A0A940Y7Z8_9BURK</name>
<dbReference type="PANTHER" id="PTHR10815">
    <property type="entry name" value="METHYLATED-DNA--PROTEIN-CYSTEINE METHYLTRANSFERASE"/>
    <property type="match status" value="1"/>
</dbReference>
<evidence type="ECO:0000256" key="1">
    <source>
        <dbReference type="ARBA" id="ARBA00001286"/>
    </source>
</evidence>
<dbReference type="CDD" id="cd06445">
    <property type="entry name" value="ATase"/>
    <property type="match status" value="1"/>
</dbReference>
<dbReference type="GO" id="GO:0032259">
    <property type="term" value="P:methylation"/>
    <property type="evidence" value="ECO:0007669"/>
    <property type="project" value="UniProtKB-KW"/>
</dbReference>
<dbReference type="InterPro" id="IPR036217">
    <property type="entry name" value="MethylDNA_cys_MeTrfase_DNAb"/>
</dbReference>
<evidence type="ECO:0000256" key="4">
    <source>
        <dbReference type="ARBA" id="ARBA00022603"/>
    </source>
</evidence>
<reference evidence="10 11" key="1">
    <citation type="submission" date="2021-04" db="EMBL/GenBank/DDBJ databases">
        <title>The genome sequence of Ideonella sp. 3Y2.</title>
        <authorList>
            <person name="Liu Y."/>
        </authorList>
    </citation>
    <scope>NUCLEOTIDE SEQUENCE [LARGE SCALE GENOMIC DNA]</scope>
    <source>
        <strain evidence="10 11">3Y2</strain>
    </source>
</reference>
<dbReference type="Gene3D" id="3.30.160.70">
    <property type="entry name" value="Methylated DNA-protein cysteine methyltransferase domain"/>
    <property type="match status" value="1"/>
</dbReference>
<evidence type="ECO:0000313" key="11">
    <source>
        <dbReference type="Proteomes" id="UP000676246"/>
    </source>
</evidence>
<dbReference type="SUPFAM" id="SSF53155">
    <property type="entry name" value="Methylated DNA-protein cysteine methyltransferase domain"/>
    <property type="match status" value="1"/>
</dbReference>
<keyword evidence="6" id="KW-0227">DNA damage</keyword>
<evidence type="ECO:0000256" key="3">
    <source>
        <dbReference type="ARBA" id="ARBA00011918"/>
    </source>
</evidence>
<dbReference type="GO" id="GO:0006281">
    <property type="term" value="P:DNA repair"/>
    <property type="evidence" value="ECO:0007669"/>
    <property type="project" value="UniProtKB-KW"/>
</dbReference>
<keyword evidence="7" id="KW-0234">DNA repair</keyword>
<evidence type="ECO:0000313" key="10">
    <source>
        <dbReference type="EMBL" id="MBQ0931552.1"/>
    </source>
</evidence>
<gene>
    <name evidence="10" type="ORF">KAK03_13780</name>
</gene>
<dbReference type="EC" id="2.1.1.63" evidence="3"/>
<comment type="caution">
    <text evidence="10">The sequence shown here is derived from an EMBL/GenBank/DDBJ whole genome shotgun (WGS) entry which is preliminary data.</text>
</comment>
<organism evidence="10 11">
    <name type="scientific">Ideonella alba</name>
    <dbReference type="NCBI Taxonomy" id="2824118"/>
    <lineage>
        <taxon>Bacteria</taxon>
        <taxon>Pseudomonadati</taxon>
        <taxon>Pseudomonadota</taxon>
        <taxon>Betaproteobacteria</taxon>
        <taxon>Burkholderiales</taxon>
        <taxon>Sphaerotilaceae</taxon>
        <taxon>Ideonella</taxon>
    </lineage>
</organism>
<dbReference type="GO" id="GO:0003908">
    <property type="term" value="F:methylated-DNA-[protein]-cysteine S-methyltransferase activity"/>
    <property type="evidence" value="ECO:0007669"/>
    <property type="project" value="UniProtKB-EC"/>
</dbReference>
<comment type="catalytic activity">
    <reaction evidence="8">
        <text>a 6-O-methyl-2'-deoxyguanosine in DNA + L-cysteinyl-[protein] = S-methyl-L-cysteinyl-[protein] + a 2'-deoxyguanosine in DNA</text>
        <dbReference type="Rhea" id="RHEA:24000"/>
        <dbReference type="Rhea" id="RHEA-COMP:10131"/>
        <dbReference type="Rhea" id="RHEA-COMP:10132"/>
        <dbReference type="Rhea" id="RHEA-COMP:11367"/>
        <dbReference type="Rhea" id="RHEA-COMP:11368"/>
        <dbReference type="ChEBI" id="CHEBI:29950"/>
        <dbReference type="ChEBI" id="CHEBI:82612"/>
        <dbReference type="ChEBI" id="CHEBI:85445"/>
        <dbReference type="ChEBI" id="CHEBI:85448"/>
        <dbReference type="EC" id="2.1.1.63"/>
    </reaction>
</comment>
<evidence type="ECO:0000256" key="8">
    <source>
        <dbReference type="ARBA" id="ARBA00049348"/>
    </source>
</evidence>
<keyword evidence="4" id="KW-0489">Methyltransferase</keyword>
<dbReference type="AlphaFoldDB" id="A0A940Y7Z8"/>
<dbReference type="EMBL" id="JAGQDD010000009">
    <property type="protein sequence ID" value="MBQ0931552.1"/>
    <property type="molecule type" value="Genomic_DNA"/>
</dbReference>
<evidence type="ECO:0000259" key="9">
    <source>
        <dbReference type="Pfam" id="PF01035"/>
    </source>
</evidence>
<evidence type="ECO:0000256" key="2">
    <source>
        <dbReference type="ARBA" id="ARBA00008711"/>
    </source>
</evidence>
<keyword evidence="5" id="KW-0808">Transferase</keyword>
<dbReference type="InterPro" id="IPR036388">
    <property type="entry name" value="WH-like_DNA-bd_sf"/>
</dbReference>
<dbReference type="RefSeq" id="WP_210854526.1">
    <property type="nucleotide sequence ID" value="NZ_JAGQDD010000009.1"/>
</dbReference>
<keyword evidence="11" id="KW-1185">Reference proteome</keyword>
<dbReference type="PANTHER" id="PTHR10815:SF5">
    <property type="entry name" value="METHYLATED-DNA--PROTEIN-CYSTEINE METHYLTRANSFERASE"/>
    <property type="match status" value="1"/>
</dbReference>
<accession>A0A940Y7Z8</accession>
<feature type="domain" description="Methylated-DNA-[protein]-cysteine S-methyltransferase DNA binding" evidence="9">
    <location>
        <begin position="85"/>
        <end position="163"/>
    </location>
</feature>
<proteinExistence type="inferred from homology"/>
<sequence>MNTRRFAAQARIDTPLGPMTVAVTTQGLAGLWFDGQAHHPGPIDAPLQPGHPWIRQAQAALARYWSAPGAPLPALPPLDLGGTAWQQAVWQALLAIPPGQRRRYGELAAQLGRPRAARAVGAAVGRNPVSVLVPCHRVTGQDGSLTGYAGGLPRKQALLDGESRPS</sequence>
<dbReference type="Proteomes" id="UP000676246">
    <property type="component" value="Unassembled WGS sequence"/>
</dbReference>
<dbReference type="NCBIfam" id="TIGR00589">
    <property type="entry name" value="ogt"/>
    <property type="match status" value="1"/>
</dbReference>
<evidence type="ECO:0000256" key="7">
    <source>
        <dbReference type="ARBA" id="ARBA00023204"/>
    </source>
</evidence>